<evidence type="ECO:0000313" key="1">
    <source>
        <dbReference type="EMBL" id="ORC85239.1"/>
    </source>
</evidence>
<dbReference type="GeneID" id="39989292"/>
<organism evidence="1 2">
    <name type="scientific">Trypanosoma theileri</name>
    <dbReference type="NCBI Taxonomy" id="67003"/>
    <lineage>
        <taxon>Eukaryota</taxon>
        <taxon>Discoba</taxon>
        <taxon>Euglenozoa</taxon>
        <taxon>Kinetoplastea</taxon>
        <taxon>Metakinetoplastina</taxon>
        <taxon>Trypanosomatida</taxon>
        <taxon>Trypanosomatidae</taxon>
        <taxon>Trypanosoma</taxon>
    </lineage>
</organism>
<dbReference type="AlphaFoldDB" id="A0A1X0NM70"/>
<keyword evidence="2" id="KW-1185">Reference proteome</keyword>
<dbReference type="Proteomes" id="UP000192257">
    <property type="component" value="Unassembled WGS sequence"/>
</dbReference>
<sequence>VDKTKYTLFGTLDPNPLSLELRAIPVGPEKAPKLLGITFQNYRGMSTHAVQTRQRMNFRLLQLAAISSTTWGPKRDILRAFYLTLVQAQTLYGFEVWYWDAAPTSRKLLDAGQKKACRTIA</sequence>
<name>A0A1X0NM70_9TRYP</name>
<evidence type="ECO:0000313" key="2">
    <source>
        <dbReference type="Proteomes" id="UP000192257"/>
    </source>
</evidence>
<protein>
    <submittedName>
        <fullName evidence="1">Tbingi protein</fullName>
    </submittedName>
</protein>
<accession>A0A1X0NM70</accession>
<dbReference type="RefSeq" id="XP_028879305.1">
    <property type="nucleotide sequence ID" value="XM_029029512.1"/>
</dbReference>
<feature type="non-terminal residue" evidence="1">
    <location>
        <position position="121"/>
    </location>
</feature>
<dbReference type="VEuPathDB" id="TriTrypDB:TM35_000372120"/>
<gene>
    <name evidence="1" type="ORF">TM35_000372120</name>
</gene>
<dbReference type="OrthoDB" id="251711at2759"/>
<proteinExistence type="predicted"/>
<comment type="caution">
    <text evidence="1">The sequence shown here is derived from an EMBL/GenBank/DDBJ whole genome shotgun (WGS) entry which is preliminary data.</text>
</comment>
<reference evidence="1 2" key="1">
    <citation type="submission" date="2017-03" db="EMBL/GenBank/DDBJ databases">
        <title>An alternative strategy for trypanosome survival in the mammalian bloodstream revealed through genome and transcriptome analysis of the ubiquitous bovine parasite Trypanosoma (Megatrypanum) theileri.</title>
        <authorList>
            <person name="Kelly S."/>
            <person name="Ivens A."/>
            <person name="Mott A."/>
            <person name="O'Neill E."/>
            <person name="Emms D."/>
            <person name="Macleod O."/>
            <person name="Voorheis P."/>
            <person name="Matthews J."/>
            <person name="Matthews K."/>
            <person name="Carrington M."/>
        </authorList>
    </citation>
    <scope>NUCLEOTIDE SEQUENCE [LARGE SCALE GENOMIC DNA]</scope>
    <source>
        <strain evidence="1">Edinburgh</strain>
    </source>
</reference>
<dbReference type="EMBL" id="NBCO01000037">
    <property type="protein sequence ID" value="ORC85239.1"/>
    <property type="molecule type" value="Genomic_DNA"/>
</dbReference>
<feature type="non-terminal residue" evidence="1">
    <location>
        <position position="1"/>
    </location>
</feature>